<gene>
    <name evidence="5" type="ORF">DFP94_111121</name>
</gene>
<keyword evidence="5" id="KW-0378">Hydrolase</keyword>
<accession>A0A369BAR9</accession>
<dbReference type="RefSeq" id="WP_114498347.1">
    <property type="nucleotide sequence ID" value="NZ_QPJW01000011.1"/>
</dbReference>
<comment type="caution">
    <text evidence="5">The sequence shown here is derived from an EMBL/GenBank/DDBJ whole genome shotgun (WGS) entry which is preliminary data.</text>
</comment>
<comment type="function">
    <text evidence="2">Counteracts the endogenous Pycsar antiviral defense system. Phosphodiesterase that enables metal-dependent hydrolysis of host cyclic nucleotide Pycsar defense signals such as cCMP and cUMP.</text>
</comment>
<dbReference type="SUPFAM" id="SSF56281">
    <property type="entry name" value="Metallo-hydrolase/oxidoreductase"/>
    <property type="match status" value="1"/>
</dbReference>
<organism evidence="5 6">
    <name type="scientific">Fontibacillus phaseoli</name>
    <dbReference type="NCBI Taxonomy" id="1416533"/>
    <lineage>
        <taxon>Bacteria</taxon>
        <taxon>Bacillati</taxon>
        <taxon>Bacillota</taxon>
        <taxon>Bacilli</taxon>
        <taxon>Bacillales</taxon>
        <taxon>Paenibacillaceae</taxon>
        <taxon>Fontibacillus</taxon>
    </lineage>
</organism>
<reference evidence="5 6" key="1">
    <citation type="submission" date="2018-07" db="EMBL/GenBank/DDBJ databases">
        <title>Genomic Encyclopedia of Type Strains, Phase III (KMG-III): the genomes of soil and plant-associated and newly described type strains.</title>
        <authorList>
            <person name="Whitman W."/>
        </authorList>
    </citation>
    <scope>NUCLEOTIDE SEQUENCE [LARGE SCALE GENOMIC DNA]</scope>
    <source>
        <strain evidence="5 6">CECT 8333</strain>
    </source>
</reference>
<keyword evidence="6" id="KW-1185">Reference proteome</keyword>
<dbReference type="InterPro" id="IPR036866">
    <property type="entry name" value="RibonucZ/Hydroxyglut_hydro"/>
</dbReference>
<comment type="catalytic activity">
    <reaction evidence="3">
        <text>3',5'-cyclic UMP + H2O = UMP + H(+)</text>
        <dbReference type="Rhea" id="RHEA:70575"/>
        <dbReference type="ChEBI" id="CHEBI:15377"/>
        <dbReference type="ChEBI" id="CHEBI:15378"/>
        <dbReference type="ChEBI" id="CHEBI:57865"/>
        <dbReference type="ChEBI" id="CHEBI:184387"/>
    </reaction>
    <physiologicalReaction direction="left-to-right" evidence="3">
        <dbReference type="Rhea" id="RHEA:70576"/>
    </physiologicalReaction>
</comment>
<evidence type="ECO:0000313" key="6">
    <source>
        <dbReference type="Proteomes" id="UP000253090"/>
    </source>
</evidence>
<comment type="catalytic activity">
    <reaction evidence="1">
        <text>3',5'-cyclic CMP + H2O = CMP + H(+)</text>
        <dbReference type="Rhea" id="RHEA:72675"/>
        <dbReference type="ChEBI" id="CHEBI:15377"/>
        <dbReference type="ChEBI" id="CHEBI:15378"/>
        <dbReference type="ChEBI" id="CHEBI:58003"/>
        <dbReference type="ChEBI" id="CHEBI:60377"/>
    </reaction>
    <physiologicalReaction direction="left-to-right" evidence="1">
        <dbReference type="Rhea" id="RHEA:72676"/>
    </physiologicalReaction>
</comment>
<dbReference type="AlphaFoldDB" id="A0A369BAR9"/>
<evidence type="ECO:0000259" key="4">
    <source>
        <dbReference type="SMART" id="SM00849"/>
    </source>
</evidence>
<dbReference type="GO" id="GO:0016787">
    <property type="term" value="F:hydrolase activity"/>
    <property type="evidence" value="ECO:0007669"/>
    <property type="project" value="UniProtKB-KW"/>
</dbReference>
<evidence type="ECO:0000256" key="1">
    <source>
        <dbReference type="ARBA" id="ARBA00034221"/>
    </source>
</evidence>
<dbReference type="Pfam" id="PF00753">
    <property type="entry name" value="Lactamase_B"/>
    <property type="match status" value="1"/>
</dbReference>
<evidence type="ECO:0000313" key="5">
    <source>
        <dbReference type="EMBL" id="RCX16774.1"/>
    </source>
</evidence>
<dbReference type="Proteomes" id="UP000253090">
    <property type="component" value="Unassembled WGS sequence"/>
</dbReference>
<dbReference type="InterPro" id="IPR001279">
    <property type="entry name" value="Metallo-B-lactamas"/>
</dbReference>
<sequence>MSRFEVISEHITIMHAEHESDRPILGYVKGRDKSLLIDAGNSPQHAALFQEHLKQQGYRTPDLVVLTHWHWDHTFGLPAWNVPVIAHIGTAEALRPLAGLAWSDTALETLAEKGIISDQTIGHMNIEYEDITSMRVILPNMMFPERLELDLGGVTCEVQHVGGDHAADSCFVYVREDKALFLGDALGPSVYGGPYSYTAENFLGLLSRMYFYDTEIYIESHGVPTGKAEFHQDIGRWEQFAEFVDQHGDHPEAIARDMAAYLNQESLPDEFRRAMDYFIEGLRRRT</sequence>
<dbReference type="PANTHER" id="PTHR42951">
    <property type="entry name" value="METALLO-BETA-LACTAMASE DOMAIN-CONTAINING"/>
    <property type="match status" value="1"/>
</dbReference>
<dbReference type="SMART" id="SM00849">
    <property type="entry name" value="Lactamase_B"/>
    <property type="match status" value="1"/>
</dbReference>
<name>A0A369BAR9_9BACL</name>
<evidence type="ECO:0000256" key="3">
    <source>
        <dbReference type="ARBA" id="ARBA00048505"/>
    </source>
</evidence>
<dbReference type="InterPro" id="IPR050855">
    <property type="entry name" value="NDM-1-like"/>
</dbReference>
<proteinExistence type="predicted"/>
<dbReference type="PANTHER" id="PTHR42951:SF4">
    <property type="entry name" value="ACYL-COENZYME A THIOESTERASE MBLAC2"/>
    <property type="match status" value="1"/>
</dbReference>
<protein>
    <submittedName>
        <fullName evidence="5">Glyoxylase-like metal-dependent hydrolase (Beta-lactamase superfamily II)</fullName>
    </submittedName>
</protein>
<evidence type="ECO:0000256" key="2">
    <source>
        <dbReference type="ARBA" id="ARBA00034301"/>
    </source>
</evidence>
<dbReference type="OrthoDB" id="420651at2"/>
<dbReference type="Gene3D" id="3.60.15.10">
    <property type="entry name" value="Ribonuclease Z/Hydroxyacylglutathione hydrolase-like"/>
    <property type="match status" value="1"/>
</dbReference>
<dbReference type="EMBL" id="QPJW01000011">
    <property type="protein sequence ID" value="RCX16774.1"/>
    <property type="molecule type" value="Genomic_DNA"/>
</dbReference>
<feature type="domain" description="Metallo-beta-lactamase" evidence="4">
    <location>
        <begin position="22"/>
        <end position="221"/>
    </location>
</feature>